<accession>A0A0K8UCW4</accession>
<dbReference type="OrthoDB" id="410404at2759"/>
<dbReference type="EMBL" id="GDHF01027901">
    <property type="protein sequence ID" value="JAI24413.1"/>
    <property type="molecule type" value="Transcribed_RNA"/>
</dbReference>
<proteinExistence type="predicted"/>
<protein>
    <submittedName>
        <fullName evidence="1">Uncharacterized protein</fullName>
    </submittedName>
</protein>
<sequence length="113" mass="13290">FKMDKEISNEIKQTVVALATGLPRNFVYVGTSNYQQRQRRNLTQNNSCQHVLIGLSRQLRGKVLFRRTKTKSYRSIITPVLQYGAEVWTMTTSDESTLRAFERKFMVFARWPR</sequence>
<dbReference type="AlphaFoldDB" id="A0A0K8UCW4"/>
<reference evidence="1" key="1">
    <citation type="submission" date="2015-06" db="EMBL/GenBank/DDBJ databases">
        <authorList>
            <person name="Hoefler B.C."/>
            <person name="Straight P.D."/>
        </authorList>
    </citation>
    <scope>NUCLEOTIDE SEQUENCE</scope>
</reference>
<evidence type="ECO:0000313" key="1">
    <source>
        <dbReference type="EMBL" id="JAI24413.1"/>
    </source>
</evidence>
<name>A0A0K8UCW4_BACLA</name>
<gene>
    <name evidence="1" type="ORF">c7_g4_i2</name>
</gene>
<feature type="non-terminal residue" evidence="1">
    <location>
        <position position="1"/>
    </location>
</feature>
<organism evidence="1">
    <name type="scientific">Bactrocera latifrons</name>
    <name type="common">Malaysian fruit fly</name>
    <name type="synonym">Chaetodacus latifrons</name>
    <dbReference type="NCBI Taxonomy" id="174628"/>
    <lineage>
        <taxon>Eukaryota</taxon>
        <taxon>Metazoa</taxon>
        <taxon>Ecdysozoa</taxon>
        <taxon>Arthropoda</taxon>
        <taxon>Hexapoda</taxon>
        <taxon>Insecta</taxon>
        <taxon>Pterygota</taxon>
        <taxon>Neoptera</taxon>
        <taxon>Endopterygota</taxon>
        <taxon>Diptera</taxon>
        <taxon>Brachycera</taxon>
        <taxon>Muscomorpha</taxon>
        <taxon>Tephritoidea</taxon>
        <taxon>Tephritidae</taxon>
        <taxon>Bactrocera</taxon>
        <taxon>Bactrocera</taxon>
    </lineage>
</organism>
<feature type="non-terminal residue" evidence="1">
    <location>
        <position position="113"/>
    </location>
</feature>